<evidence type="ECO:0000313" key="9">
    <source>
        <dbReference type="EMBL" id="KAF8896850.1"/>
    </source>
</evidence>
<dbReference type="SUPFAM" id="SSF158573">
    <property type="entry name" value="GINS helical bundle-like"/>
    <property type="match status" value="1"/>
</dbReference>
<evidence type="ECO:0000256" key="6">
    <source>
        <dbReference type="SAM" id="MobiDB-lite"/>
    </source>
</evidence>
<keyword evidence="5" id="KW-0539">Nucleus</keyword>
<evidence type="ECO:0000259" key="8">
    <source>
        <dbReference type="Pfam" id="PF16922"/>
    </source>
</evidence>
<evidence type="ECO:0000259" key="7">
    <source>
        <dbReference type="Pfam" id="PF05916"/>
    </source>
</evidence>
<evidence type="ECO:0000256" key="3">
    <source>
        <dbReference type="ARBA" id="ARBA00014804"/>
    </source>
</evidence>
<dbReference type="InterPro" id="IPR031633">
    <property type="entry name" value="SLD5_C"/>
</dbReference>
<organism evidence="9 10">
    <name type="scientific">Gymnopilus junonius</name>
    <name type="common">Spectacular rustgill mushroom</name>
    <name type="synonym">Gymnopilus spectabilis subsp. junonius</name>
    <dbReference type="NCBI Taxonomy" id="109634"/>
    <lineage>
        <taxon>Eukaryota</taxon>
        <taxon>Fungi</taxon>
        <taxon>Dikarya</taxon>
        <taxon>Basidiomycota</taxon>
        <taxon>Agaricomycotina</taxon>
        <taxon>Agaricomycetes</taxon>
        <taxon>Agaricomycetidae</taxon>
        <taxon>Agaricales</taxon>
        <taxon>Agaricineae</taxon>
        <taxon>Hymenogastraceae</taxon>
        <taxon>Gymnopilus</taxon>
    </lineage>
</organism>
<dbReference type="InterPro" id="IPR036224">
    <property type="entry name" value="GINS_bundle-like_dom_sf"/>
</dbReference>
<comment type="subcellular location">
    <subcellularLocation>
        <location evidence="1">Nucleus</location>
    </subcellularLocation>
</comment>
<evidence type="ECO:0000256" key="2">
    <source>
        <dbReference type="ARBA" id="ARBA00008187"/>
    </source>
</evidence>
<evidence type="ECO:0000256" key="1">
    <source>
        <dbReference type="ARBA" id="ARBA00004123"/>
    </source>
</evidence>
<dbReference type="CDD" id="cd11711">
    <property type="entry name" value="GINS_A_Sld5"/>
    <property type="match status" value="1"/>
</dbReference>
<dbReference type="InterPro" id="IPR008591">
    <property type="entry name" value="GINS_Sld5"/>
</dbReference>
<dbReference type="Pfam" id="PF05916">
    <property type="entry name" value="Sld5"/>
    <property type="match status" value="1"/>
</dbReference>
<dbReference type="Pfam" id="PF16922">
    <property type="entry name" value="SLD5_C"/>
    <property type="match status" value="1"/>
</dbReference>
<dbReference type="GO" id="GO:0000811">
    <property type="term" value="C:GINS complex"/>
    <property type="evidence" value="ECO:0007669"/>
    <property type="project" value="TreeGrafter"/>
</dbReference>
<comment type="caution">
    <text evidence="9">The sequence shown here is derived from an EMBL/GenBank/DDBJ whole genome shotgun (WGS) entry which is preliminary data.</text>
</comment>
<keyword evidence="10" id="KW-1185">Reference proteome</keyword>
<dbReference type="Proteomes" id="UP000724874">
    <property type="component" value="Unassembled WGS sequence"/>
</dbReference>
<keyword evidence="4" id="KW-0235">DNA replication</keyword>
<evidence type="ECO:0000313" key="10">
    <source>
        <dbReference type="Proteomes" id="UP000724874"/>
    </source>
</evidence>
<dbReference type="CDD" id="cd21692">
    <property type="entry name" value="GINS_B_Sld5"/>
    <property type="match status" value="1"/>
</dbReference>
<comment type="similarity">
    <text evidence="2">Belongs to the GINS4/SLD5 family.</text>
</comment>
<reference evidence="9" key="1">
    <citation type="submission" date="2020-11" db="EMBL/GenBank/DDBJ databases">
        <authorList>
            <consortium name="DOE Joint Genome Institute"/>
            <person name="Ahrendt S."/>
            <person name="Riley R."/>
            <person name="Andreopoulos W."/>
            <person name="LaButti K."/>
            <person name="Pangilinan J."/>
            <person name="Ruiz-duenas F.J."/>
            <person name="Barrasa J.M."/>
            <person name="Sanchez-Garcia M."/>
            <person name="Camarero S."/>
            <person name="Miyauchi S."/>
            <person name="Serrano A."/>
            <person name="Linde D."/>
            <person name="Babiker R."/>
            <person name="Drula E."/>
            <person name="Ayuso-Fernandez I."/>
            <person name="Pacheco R."/>
            <person name="Padilla G."/>
            <person name="Ferreira P."/>
            <person name="Barriuso J."/>
            <person name="Kellner H."/>
            <person name="Castanera R."/>
            <person name="Alfaro M."/>
            <person name="Ramirez L."/>
            <person name="Pisabarro A.G."/>
            <person name="Kuo A."/>
            <person name="Tritt A."/>
            <person name="Lipzen A."/>
            <person name="He G."/>
            <person name="Yan M."/>
            <person name="Ng V."/>
            <person name="Cullen D."/>
            <person name="Martin F."/>
            <person name="Rosso M.-N."/>
            <person name="Henrissat B."/>
            <person name="Hibbett D."/>
            <person name="Martinez A.T."/>
            <person name="Grigoriev I.V."/>
        </authorList>
    </citation>
    <scope>NUCLEOTIDE SEQUENCE</scope>
    <source>
        <strain evidence="9">AH 44721</strain>
    </source>
</reference>
<evidence type="ECO:0000256" key="5">
    <source>
        <dbReference type="ARBA" id="ARBA00023242"/>
    </source>
</evidence>
<dbReference type="OrthoDB" id="338231at2759"/>
<name>A0A9P5TMU2_GYMJU</name>
<proteinExistence type="inferred from homology"/>
<dbReference type="InterPro" id="IPR021151">
    <property type="entry name" value="GINS_A"/>
</dbReference>
<feature type="compositionally biased region" description="Basic and acidic residues" evidence="6">
    <location>
        <begin position="25"/>
        <end position="34"/>
    </location>
</feature>
<dbReference type="PANTHER" id="PTHR21206:SF0">
    <property type="entry name" value="DNA REPLICATION COMPLEX GINS PROTEIN SLD5"/>
    <property type="match status" value="1"/>
</dbReference>
<feature type="domain" description="GINS subunit" evidence="7">
    <location>
        <begin position="107"/>
        <end position="184"/>
    </location>
</feature>
<dbReference type="PANTHER" id="PTHR21206">
    <property type="entry name" value="SLD5 PROTEIN"/>
    <property type="match status" value="1"/>
</dbReference>
<accession>A0A9P5TMU2</accession>
<feature type="domain" description="DNA replication complex GINS protein SLD5 C-terminal" evidence="8">
    <location>
        <begin position="214"/>
        <end position="266"/>
    </location>
</feature>
<dbReference type="GO" id="GO:0000727">
    <property type="term" value="P:double-strand break repair via break-induced replication"/>
    <property type="evidence" value="ECO:0007669"/>
    <property type="project" value="TreeGrafter"/>
</dbReference>
<dbReference type="SUPFAM" id="SSF160059">
    <property type="entry name" value="PriA/YqbF domain"/>
    <property type="match status" value="1"/>
</dbReference>
<protein>
    <recommendedName>
        <fullName evidence="3">DNA replication complex GINS protein SLD5</fullName>
    </recommendedName>
</protein>
<sequence>MDWDTQYELMKAGRPVTVAGPSHITRSDHTRHDSDEGDIPMGLPSRDQEGGRRRADFLVDEEEVILTPLEQLTRHWMNERHAPDILPAQEDLLTSLLDHLRRQSEAVQLLREDPSTSEEEHIRIMLVQTEVERVKFIVRSYVRTRLFKIEKYARFVTTNAEVQRRLTAAELDHASRHAKITDQHFYVSVLQGLPEKQSHLDDTPLFVPPMVTEPDKSRPVFVHALKQCPRIRLPDGAALDMEKGHISLMPYAVVEQLVARGEVELI</sequence>
<dbReference type="AlphaFoldDB" id="A0A9P5TMU2"/>
<feature type="region of interest" description="Disordered" evidence="6">
    <location>
        <begin position="18"/>
        <end position="52"/>
    </location>
</feature>
<evidence type="ECO:0000256" key="4">
    <source>
        <dbReference type="ARBA" id="ARBA00022705"/>
    </source>
</evidence>
<dbReference type="Gene3D" id="1.20.58.1030">
    <property type="match status" value="1"/>
</dbReference>
<dbReference type="GO" id="GO:0006261">
    <property type="term" value="P:DNA-templated DNA replication"/>
    <property type="evidence" value="ECO:0007669"/>
    <property type="project" value="InterPro"/>
</dbReference>
<dbReference type="EMBL" id="JADNYJ010000058">
    <property type="protein sequence ID" value="KAF8896850.1"/>
    <property type="molecule type" value="Genomic_DNA"/>
</dbReference>
<gene>
    <name evidence="9" type="ORF">CPB84DRAFT_1731501</name>
</gene>
<dbReference type="InterPro" id="IPR038749">
    <property type="entry name" value="Sld5_GINS_A"/>
</dbReference>